<dbReference type="EMBL" id="CH940648">
    <property type="protein sequence ID" value="EDW62035.1"/>
    <property type="molecule type" value="Genomic_DNA"/>
</dbReference>
<evidence type="ECO:0000256" key="3">
    <source>
        <dbReference type="ARBA" id="ARBA00012757"/>
    </source>
</evidence>
<dbReference type="PhylomeDB" id="B4LME0"/>
<dbReference type="PRINTS" id="PR00744">
    <property type="entry name" value="GLHYDRLASE37"/>
</dbReference>
<dbReference type="InterPro" id="IPR001661">
    <property type="entry name" value="Glyco_hydro_37"/>
</dbReference>
<feature type="region of interest" description="Disordered" evidence="8">
    <location>
        <begin position="653"/>
        <end position="693"/>
    </location>
</feature>
<evidence type="ECO:0000256" key="8">
    <source>
        <dbReference type="SAM" id="MobiDB-lite"/>
    </source>
</evidence>
<feature type="compositionally biased region" description="Low complexity" evidence="8">
    <location>
        <begin position="861"/>
        <end position="893"/>
    </location>
</feature>
<dbReference type="Pfam" id="PF01204">
    <property type="entry name" value="Trehalase"/>
    <property type="match status" value="1"/>
</dbReference>
<proteinExistence type="inferred from homology"/>
<dbReference type="GO" id="GO:0004555">
    <property type="term" value="F:alpha,alpha-trehalase activity"/>
    <property type="evidence" value="ECO:0007669"/>
    <property type="project" value="UniProtKB-EC"/>
</dbReference>
<organism evidence="9 10">
    <name type="scientific">Drosophila virilis</name>
    <name type="common">Fruit fly</name>
    <dbReference type="NCBI Taxonomy" id="7244"/>
    <lineage>
        <taxon>Eukaryota</taxon>
        <taxon>Metazoa</taxon>
        <taxon>Ecdysozoa</taxon>
        <taxon>Arthropoda</taxon>
        <taxon>Hexapoda</taxon>
        <taxon>Insecta</taxon>
        <taxon>Pterygota</taxon>
        <taxon>Neoptera</taxon>
        <taxon>Endopterygota</taxon>
        <taxon>Diptera</taxon>
        <taxon>Brachycera</taxon>
        <taxon>Muscomorpha</taxon>
        <taxon>Ephydroidea</taxon>
        <taxon>Drosophilidae</taxon>
        <taxon>Drosophila</taxon>
    </lineage>
</organism>
<keyword evidence="10" id="KW-1185">Reference proteome</keyword>
<feature type="compositionally biased region" description="Low complexity" evidence="8">
    <location>
        <begin position="662"/>
        <end position="671"/>
    </location>
</feature>
<dbReference type="PROSITE" id="PS00928">
    <property type="entry name" value="TREHALASE_2"/>
    <property type="match status" value="1"/>
</dbReference>
<accession>B4LME0</accession>
<gene>
    <name evidence="9" type="primary">Dvir\GJ22372</name>
    <name evidence="9" type="ORF">Dvir_GJ22372</name>
</gene>
<dbReference type="HOGENOM" id="CLU_284578_0_0_1"/>
<dbReference type="PROSITE" id="PS00927">
    <property type="entry name" value="TREHALASE_1"/>
    <property type="match status" value="1"/>
</dbReference>
<feature type="compositionally biased region" description="Low complexity" evidence="8">
    <location>
        <begin position="770"/>
        <end position="802"/>
    </location>
</feature>
<evidence type="ECO:0000256" key="5">
    <source>
        <dbReference type="ARBA" id="ARBA00022801"/>
    </source>
</evidence>
<evidence type="ECO:0000256" key="1">
    <source>
        <dbReference type="ARBA" id="ARBA00001576"/>
    </source>
</evidence>
<evidence type="ECO:0000313" key="9">
    <source>
        <dbReference type="EMBL" id="EDW62035.1"/>
    </source>
</evidence>
<dbReference type="Proteomes" id="UP000008792">
    <property type="component" value="Unassembled WGS sequence"/>
</dbReference>
<dbReference type="eggNOG" id="KOG0602">
    <property type="taxonomic scope" value="Eukaryota"/>
</dbReference>
<feature type="region of interest" description="Disordered" evidence="8">
    <location>
        <begin position="765"/>
        <end position="827"/>
    </location>
</feature>
<sequence length="1091" mass="119750">MPNAPKCAECGQVHLAGANGAIYCCGPLLRAVQMTGLYKDCKYFVDMSCRYSPERILADFQLFSSCKKNETSVKHLTNFVDNHFDQPGTEMEYWCPPDWRMEPAFLAQIKDPQLKKFGSDLNRIWKQLGRNMKDCVRTSPQMYSLVYVPNPFIVPGGRFLEFYYWDTYWIVRGLLYTGMHQTARGMIDNLLYMVQQYKAVPNGGRVYYWGRSQPPLLVLMVKAFLEFTKDDQYVLRILPLLEMEMDNFLKNHSVQVEGRTMYQYRDKSSGPRPESYREDVASAAGFCSDDEKEEHYANLKAACESGMDFSSRWFVSPCGTNVGTLANIKTSWIVPVDLNCILFRSCKTLAEFNNMAGNTAKAQQYRNIACGLIKAITAVLWNEKRGVWLDYDLKNKTPRDYFVVTNLSPLWLHAYPIADNEKISKSVMDYIEENKLDSFPGGVPHTLSNTGQQWDYPNVWPPMMLMLIEGLNNLGTPEADEMSKRWRERWVRTNYEAFSKTGFMHEKYNCEELGAAACNGEHQPQTGFGWTNGVLIELLARYGEELTASDADPNCGAEEAAANEPDCNCRCDDEENLKSALEGCPITSEAYLEQKAAEEGAVSQDCDCPQDVYNAQDVASFATSENPCAPGCPNFPSTPNDCQAQTQAPIAALPCQPPQPPQSASQKQCPKYQQAPLPSAPSPGAQCTPNAIQSPKQGAKRLSAAAAYPTCPDCYQYIYSAPGQQAAVPPPPGGQPCPAFQPAPVAAAPGGHICAAYQQAPVAASPGGQPCPSYQQAPAPAAPGGQPCPAYQQAPAAASPGGRLSNAYQTNGGQMNQNRSSAYGGYYQNSYPAQQAQQPPVAYSPGGQQYQQGCQAPQYAQAQQAPQYPQAPRYGQGQQAQQYPQYSQYPQAAKSPAANAPCGVCNQGPPQAKSPKMQSPQPRKSDPAAVPCLQTNQAANQMRQSPNPYQAPLVDPASEVCSVCCGACGRQKEAAAMECPEPQPIQIEEGDVNCMLDLSPSEAEELRALCPCDGTADADADAEKSDMSDCADGEDDCSFLCDPVPIMNKLFPLADDIKCPLPVEPEESDTEACQCYKNKEEKETAVEKDCD</sequence>
<dbReference type="GO" id="GO:0005993">
    <property type="term" value="P:trehalose catabolic process"/>
    <property type="evidence" value="ECO:0007669"/>
    <property type="project" value="TreeGrafter"/>
</dbReference>
<feature type="region of interest" description="Disordered" evidence="8">
    <location>
        <begin position="861"/>
        <end position="929"/>
    </location>
</feature>
<evidence type="ECO:0000256" key="7">
    <source>
        <dbReference type="RuleBase" id="RU361180"/>
    </source>
</evidence>
<evidence type="ECO:0000256" key="6">
    <source>
        <dbReference type="ARBA" id="ARBA00023295"/>
    </source>
</evidence>
<comment type="catalytic activity">
    <reaction evidence="1 7">
        <text>alpha,alpha-trehalose + H2O = alpha-D-glucose + beta-D-glucose</text>
        <dbReference type="Rhea" id="RHEA:32675"/>
        <dbReference type="ChEBI" id="CHEBI:15377"/>
        <dbReference type="ChEBI" id="CHEBI:15903"/>
        <dbReference type="ChEBI" id="CHEBI:16551"/>
        <dbReference type="ChEBI" id="CHEBI:17925"/>
        <dbReference type="EC" id="3.2.1.28"/>
    </reaction>
</comment>
<reference evidence="9 10" key="1">
    <citation type="journal article" date="2007" name="Nature">
        <title>Evolution of genes and genomes on the Drosophila phylogeny.</title>
        <authorList>
            <consortium name="Drosophila 12 Genomes Consortium"/>
            <person name="Clark A.G."/>
            <person name="Eisen M.B."/>
            <person name="Smith D.R."/>
            <person name="Bergman C.M."/>
            <person name="Oliver B."/>
            <person name="Markow T.A."/>
            <person name="Kaufman T.C."/>
            <person name="Kellis M."/>
            <person name="Gelbart W."/>
            <person name="Iyer V.N."/>
            <person name="Pollard D.A."/>
            <person name="Sackton T.B."/>
            <person name="Larracuente A.M."/>
            <person name="Singh N.D."/>
            <person name="Abad J.P."/>
            <person name="Abt D.N."/>
            <person name="Adryan B."/>
            <person name="Aguade M."/>
            <person name="Akashi H."/>
            <person name="Anderson W.W."/>
            <person name="Aquadro C.F."/>
            <person name="Ardell D.H."/>
            <person name="Arguello R."/>
            <person name="Artieri C.G."/>
            <person name="Barbash D.A."/>
            <person name="Barker D."/>
            <person name="Barsanti P."/>
            <person name="Batterham P."/>
            <person name="Batzoglou S."/>
            <person name="Begun D."/>
            <person name="Bhutkar A."/>
            <person name="Blanco E."/>
            <person name="Bosak S.A."/>
            <person name="Bradley R.K."/>
            <person name="Brand A.D."/>
            <person name="Brent M.R."/>
            <person name="Brooks A.N."/>
            <person name="Brown R.H."/>
            <person name="Butlin R.K."/>
            <person name="Caggese C."/>
            <person name="Calvi B.R."/>
            <person name="Bernardo de Carvalho A."/>
            <person name="Caspi A."/>
            <person name="Castrezana S."/>
            <person name="Celniker S.E."/>
            <person name="Chang J.L."/>
            <person name="Chapple C."/>
            <person name="Chatterji S."/>
            <person name="Chinwalla A."/>
            <person name="Civetta A."/>
            <person name="Clifton S.W."/>
            <person name="Comeron J.M."/>
            <person name="Costello J.C."/>
            <person name="Coyne J.A."/>
            <person name="Daub J."/>
            <person name="David R.G."/>
            <person name="Delcher A.L."/>
            <person name="Delehaunty K."/>
            <person name="Do C.B."/>
            <person name="Ebling H."/>
            <person name="Edwards K."/>
            <person name="Eickbush T."/>
            <person name="Evans J.D."/>
            <person name="Filipski A."/>
            <person name="Findeiss S."/>
            <person name="Freyhult E."/>
            <person name="Fulton L."/>
            <person name="Fulton R."/>
            <person name="Garcia A.C."/>
            <person name="Gardiner A."/>
            <person name="Garfield D.A."/>
            <person name="Garvin B.E."/>
            <person name="Gibson G."/>
            <person name="Gilbert D."/>
            <person name="Gnerre S."/>
            <person name="Godfrey J."/>
            <person name="Good R."/>
            <person name="Gotea V."/>
            <person name="Gravely B."/>
            <person name="Greenberg A.J."/>
            <person name="Griffiths-Jones S."/>
            <person name="Gross S."/>
            <person name="Guigo R."/>
            <person name="Gustafson E.A."/>
            <person name="Haerty W."/>
            <person name="Hahn M.W."/>
            <person name="Halligan D.L."/>
            <person name="Halpern A.L."/>
            <person name="Halter G.M."/>
            <person name="Han M.V."/>
            <person name="Heger A."/>
            <person name="Hillier L."/>
            <person name="Hinrichs A.S."/>
            <person name="Holmes I."/>
            <person name="Hoskins R.A."/>
            <person name="Hubisz M.J."/>
            <person name="Hultmark D."/>
            <person name="Huntley M.A."/>
            <person name="Jaffe D.B."/>
            <person name="Jagadeeshan S."/>
            <person name="Jeck W.R."/>
            <person name="Johnson J."/>
            <person name="Jones C.D."/>
            <person name="Jordan W.C."/>
            <person name="Karpen G.H."/>
            <person name="Kataoka E."/>
            <person name="Keightley P.D."/>
            <person name="Kheradpour P."/>
            <person name="Kirkness E.F."/>
            <person name="Koerich L.B."/>
            <person name="Kristiansen K."/>
            <person name="Kudrna D."/>
            <person name="Kulathinal R.J."/>
            <person name="Kumar S."/>
            <person name="Kwok R."/>
            <person name="Lander E."/>
            <person name="Langley C.H."/>
            <person name="Lapoint R."/>
            <person name="Lazzaro B.P."/>
            <person name="Lee S.J."/>
            <person name="Levesque L."/>
            <person name="Li R."/>
            <person name="Lin C.F."/>
            <person name="Lin M.F."/>
            <person name="Lindblad-Toh K."/>
            <person name="Llopart A."/>
            <person name="Long M."/>
            <person name="Low L."/>
            <person name="Lozovsky E."/>
            <person name="Lu J."/>
            <person name="Luo M."/>
            <person name="Machado C.A."/>
            <person name="Makalowski W."/>
            <person name="Marzo M."/>
            <person name="Matsuda M."/>
            <person name="Matzkin L."/>
            <person name="McAllister B."/>
            <person name="McBride C.S."/>
            <person name="McKernan B."/>
            <person name="McKernan K."/>
            <person name="Mendez-Lago M."/>
            <person name="Minx P."/>
            <person name="Mollenhauer M.U."/>
            <person name="Montooth K."/>
            <person name="Mount S.M."/>
            <person name="Mu X."/>
            <person name="Myers E."/>
            <person name="Negre B."/>
            <person name="Newfeld S."/>
            <person name="Nielsen R."/>
            <person name="Noor M.A."/>
            <person name="O'Grady P."/>
            <person name="Pachter L."/>
            <person name="Papaceit M."/>
            <person name="Parisi M.J."/>
            <person name="Parisi M."/>
            <person name="Parts L."/>
            <person name="Pedersen J.S."/>
            <person name="Pesole G."/>
            <person name="Phillippy A.M."/>
            <person name="Ponting C.P."/>
            <person name="Pop M."/>
            <person name="Porcelli D."/>
            <person name="Powell J.R."/>
            <person name="Prohaska S."/>
            <person name="Pruitt K."/>
            <person name="Puig M."/>
            <person name="Quesneville H."/>
            <person name="Ram K.R."/>
            <person name="Rand D."/>
            <person name="Rasmussen M.D."/>
            <person name="Reed L.K."/>
            <person name="Reenan R."/>
            <person name="Reily A."/>
            <person name="Remington K.A."/>
            <person name="Rieger T.T."/>
            <person name="Ritchie M.G."/>
            <person name="Robin C."/>
            <person name="Rogers Y.H."/>
            <person name="Rohde C."/>
            <person name="Rozas J."/>
            <person name="Rubenfield M.J."/>
            <person name="Ruiz A."/>
            <person name="Russo S."/>
            <person name="Salzberg S.L."/>
            <person name="Sanchez-Gracia A."/>
            <person name="Saranga D.J."/>
            <person name="Sato H."/>
            <person name="Schaeffer S.W."/>
            <person name="Schatz M.C."/>
            <person name="Schlenke T."/>
            <person name="Schwartz R."/>
            <person name="Segarra C."/>
            <person name="Singh R.S."/>
            <person name="Sirot L."/>
            <person name="Sirota M."/>
            <person name="Sisneros N.B."/>
            <person name="Smith C.D."/>
            <person name="Smith T.F."/>
            <person name="Spieth J."/>
            <person name="Stage D.E."/>
            <person name="Stark A."/>
            <person name="Stephan W."/>
            <person name="Strausberg R.L."/>
            <person name="Strempel S."/>
            <person name="Sturgill D."/>
            <person name="Sutton G."/>
            <person name="Sutton G.G."/>
            <person name="Tao W."/>
            <person name="Teichmann S."/>
            <person name="Tobari Y.N."/>
            <person name="Tomimura Y."/>
            <person name="Tsolas J.M."/>
            <person name="Valente V.L."/>
            <person name="Venter E."/>
            <person name="Venter J.C."/>
            <person name="Vicario S."/>
            <person name="Vieira F.G."/>
            <person name="Vilella A.J."/>
            <person name="Villasante A."/>
            <person name="Walenz B."/>
            <person name="Wang J."/>
            <person name="Wasserman M."/>
            <person name="Watts T."/>
            <person name="Wilson D."/>
            <person name="Wilson R.K."/>
            <person name="Wing R.A."/>
            <person name="Wolfner M.F."/>
            <person name="Wong A."/>
            <person name="Wong G.K."/>
            <person name="Wu C.I."/>
            <person name="Wu G."/>
            <person name="Yamamoto D."/>
            <person name="Yang H.P."/>
            <person name="Yang S.P."/>
            <person name="Yorke J.A."/>
            <person name="Yoshida K."/>
            <person name="Zdobnov E."/>
            <person name="Zhang P."/>
            <person name="Zhang Y."/>
            <person name="Zimin A.V."/>
            <person name="Baldwin J."/>
            <person name="Abdouelleil A."/>
            <person name="Abdulkadir J."/>
            <person name="Abebe A."/>
            <person name="Abera B."/>
            <person name="Abreu J."/>
            <person name="Acer S.C."/>
            <person name="Aftuck L."/>
            <person name="Alexander A."/>
            <person name="An P."/>
            <person name="Anderson E."/>
            <person name="Anderson S."/>
            <person name="Arachi H."/>
            <person name="Azer M."/>
            <person name="Bachantsang P."/>
            <person name="Barry A."/>
            <person name="Bayul T."/>
            <person name="Berlin A."/>
            <person name="Bessette D."/>
            <person name="Bloom T."/>
            <person name="Blye J."/>
            <person name="Boguslavskiy L."/>
            <person name="Bonnet C."/>
            <person name="Boukhgalter B."/>
            <person name="Bourzgui I."/>
            <person name="Brown A."/>
            <person name="Cahill P."/>
            <person name="Channer S."/>
            <person name="Cheshatsang Y."/>
            <person name="Chuda L."/>
            <person name="Citroen M."/>
            <person name="Collymore A."/>
            <person name="Cooke P."/>
            <person name="Costello M."/>
            <person name="D'Aco K."/>
            <person name="Daza R."/>
            <person name="De Haan G."/>
            <person name="DeGray S."/>
            <person name="DeMaso C."/>
            <person name="Dhargay N."/>
            <person name="Dooley K."/>
            <person name="Dooley E."/>
            <person name="Doricent M."/>
            <person name="Dorje P."/>
            <person name="Dorjee K."/>
            <person name="Dupes A."/>
            <person name="Elong R."/>
            <person name="Falk J."/>
            <person name="Farina A."/>
            <person name="Faro S."/>
            <person name="Ferguson D."/>
            <person name="Fisher S."/>
            <person name="Foley C.D."/>
            <person name="Franke A."/>
            <person name="Friedrich D."/>
            <person name="Gadbois L."/>
            <person name="Gearin G."/>
            <person name="Gearin C.R."/>
            <person name="Giannoukos G."/>
            <person name="Goode T."/>
            <person name="Graham J."/>
            <person name="Grandbois E."/>
            <person name="Grewal S."/>
            <person name="Gyaltsen K."/>
            <person name="Hafez N."/>
            <person name="Hagos B."/>
            <person name="Hall J."/>
            <person name="Henson C."/>
            <person name="Hollinger A."/>
            <person name="Honan T."/>
            <person name="Huard M.D."/>
            <person name="Hughes L."/>
            <person name="Hurhula B."/>
            <person name="Husby M.E."/>
            <person name="Kamat A."/>
            <person name="Kanga B."/>
            <person name="Kashin S."/>
            <person name="Khazanovich D."/>
            <person name="Kisner P."/>
            <person name="Lance K."/>
            <person name="Lara M."/>
            <person name="Lee W."/>
            <person name="Lennon N."/>
            <person name="Letendre F."/>
            <person name="LeVine R."/>
            <person name="Lipovsky A."/>
            <person name="Liu X."/>
            <person name="Liu J."/>
            <person name="Liu S."/>
            <person name="Lokyitsang T."/>
            <person name="Lokyitsang Y."/>
            <person name="Lubonja R."/>
            <person name="Lui A."/>
            <person name="MacDonald P."/>
            <person name="Magnisalis V."/>
            <person name="Maru K."/>
            <person name="Matthews C."/>
            <person name="McCusker W."/>
            <person name="McDonough S."/>
            <person name="Mehta T."/>
            <person name="Meldrim J."/>
            <person name="Meneus L."/>
            <person name="Mihai O."/>
            <person name="Mihalev A."/>
            <person name="Mihova T."/>
            <person name="Mittelman R."/>
            <person name="Mlenga V."/>
            <person name="Montmayeur A."/>
            <person name="Mulrain L."/>
            <person name="Navidi A."/>
            <person name="Naylor J."/>
            <person name="Negash T."/>
            <person name="Nguyen T."/>
            <person name="Nguyen N."/>
            <person name="Nicol R."/>
            <person name="Norbu C."/>
            <person name="Norbu N."/>
            <person name="Novod N."/>
            <person name="O'Neill B."/>
            <person name="Osman S."/>
            <person name="Markiewicz E."/>
            <person name="Oyono O.L."/>
            <person name="Patti C."/>
            <person name="Phunkhang P."/>
            <person name="Pierre F."/>
            <person name="Priest M."/>
            <person name="Raghuraman S."/>
            <person name="Rege F."/>
            <person name="Reyes R."/>
            <person name="Rise C."/>
            <person name="Rogov P."/>
            <person name="Ross K."/>
            <person name="Ryan E."/>
            <person name="Settipalli S."/>
            <person name="Shea T."/>
            <person name="Sherpa N."/>
            <person name="Shi L."/>
            <person name="Shih D."/>
            <person name="Sparrow T."/>
            <person name="Spaulding J."/>
            <person name="Stalker J."/>
            <person name="Stange-Thomann N."/>
            <person name="Stavropoulos S."/>
            <person name="Stone C."/>
            <person name="Strader C."/>
            <person name="Tesfaye S."/>
            <person name="Thomson T."/>
            <person name="Thoulutsang Y."/>
            <person name="Thoulutsang D."/>
            <person name="Topham K."/>
            <person name="Topping I."/>
            <person name="Tsamla T."/>
            <person name="Vassiliev H."/>
            <person name="Vo A."/>
            <person name="Wangchuk T."/>
            <person name="Wangdi T."/>
            <person name="Weiand M."/>
            <person name="Wilkinson J."/>
            <person name="Wilson A."/>
            <person name="Yadav S."/>
            <person name="Young G."/>
            <person name="Yu Q."/>
            <person name="Zembek L."/>
            <person name="Zhong D."/>
            <person name="Zimmer A."/>
            <person name="Zwirko Z."/>
            <person name="Jaffe D.B."/>
            <person name="Alvarez P."/>
            <person name="Brockman W."/>
            <person name="Butler J."/>
            <person name="Chin C."/>
            <person name="Gnerre S."/>
            <person name="Grabherr M."/>
            <person name="Kleber M."/>
            <person name="Mauceli E."/>
            <person name="MacCallum I."/>
        </authorList>
    </citation>
    <scope>NUCLEOTIDE SEQUENCE [LARGE SCALE GENOMIC DNA]</scope>
    <source>
        <strain evidence="10">Tucson 15010-1051.87</strain>
    </source>
</reference>
<dbReference type="SUPFAM" id="SSF48208">
    <property type="entry name" value="Six-hairpin glycosidases"/>
    <property type="match status" value="1"/>
</dbReference>
<name>B4LME0_DROVI</name>
<feature type="compositionally biased region" description="Polar residues" evidence="8">
    <location>
        <begin position="806"/>
        <end position="821"/>
    </location>
</feature>
<dbReference type="AlphaFoldDB" id="B4LME0"/>
<evidence type="ECO:0000256" key="4">
    <source>
        <dbReference type="ARBA" id="ARBA00019905"/>
    </source>
</evidence>
<protein>
    <recommendedName>
        <fullName evidence="4 7">Trehalase</fullName>
        <ecNumber evidence="3 7">3.2.1.28</ecNumber>
    </recommendedName>
    <alternativeName>
        <fullName evidence="7">Alpha-trehalose glucohydrolase</fullName>
    </alternativeName>
</protein>
<dbReference type="InterPro" id="IPR018232">
    <property type="entry name" value="Glyco_hydro_37_CS"/>
</dbReference>
<dbReference type="OrthoDB" id="3542292at2759"/>
<dbReference type="Gene3D" id="1.50.10.10">
    <property type="match status" value="1"/>
</dbReference>
<dbReference type="KEGG" id="dvi:6626840"/>
<dbReference type="EC" id="3.2.1.28" evidence="3 7"/>
<evidence type="ECO:0000256" key="2">
    <source>
        <dbReference type="ARBA" id="ARBA00005615"/>
    </source>
</evidence>
<dbReference type="InterPro" id="IPR012341">
    <property type="entry name" value="6hp_glycosidase-like_sf"/>
</dbReference>
<comment type="similarity">
    <text evidence="2 7">Belongs to the glycosyl hydrolase 37 family.</text>
</comment>
<keyword evidence="5 7" id="KW-0378">Hydrolase</keyword>
<keyword evidence="6 7" id="KW-0326">Glycosidase</keyword>
<dbReference type="InterPro" id="IPR008928">
    <property type="entry name" value="6-hairpin_glycosidase_sf"/>
</dbReference>
<dbReference type="OMA" id="QPCPAYQ"/>
<dbReference type="PANTHER" id="PTHR23403:SF1">
    <property type="entry name" value="TREHALASE"/>
    <property type="match status" value="1"/>
</dbReference>
<dbReference type="PANTHER" id="PTHR23403">
    <property type="entry name" value="TREHALASE"/>
    <property type="match status" value="1"/>
</dbReference>
<dbReference type="FunCoup" id="B4LME0">
    <property type="interactions" value="39"/>
</dbReference>
<dbReference type="STRING" id="7244.B4LME0"/>
<evidence type="ECO:0000313" key="10">
    <source>
        <dbReference type="Proteomes" id="UP000008792"/>
    </source>
</evidence>
<dbReference type="InParanoid" id="B4LME0"/>